<dbReference type="Proteomes" id="UP000655830">
    <property type="component" value="Unassembled WGS sequence"/>
</dbReference>
<dbReference type="EMBL" id="JACRSY010000008">
    <property type="protein sequence ID" value="MBC8579208.1"/>
    <property type="molecule type" value="Genomic_DNA"/>
</dbReference>
<evidence type="ECO:0000313" key="1">
    <source>
        <dbReference type="EMBL" id="MBC8579208.1"/>
    </source>
</evidence>
<comment type="caution">
    <text evidence="1">The sequence shown here is derived from an EMBL/GenBank/DDBJ whole genome shotgun (WGS) entry which is preliminary data.</text>
</comment>
<organism evidence="1 2">
    <name type="scientific">Zhenhengia yiwuensis</name>
    <dbReference type="NCBI Taxonomy" id="2763666"/>
    <lineage>
        <taxon>Bacteria</taxon>
        <taxon>Bacillati</taxon>
        <taxon>Bacillota</taxon>
        <taxon>Clostridia</taxon>
        <taxon>Lachnospirales</taxon>
        <taxon>Lachnospiraceae</taxon>
        <taxon>Zhenhengia</taxon>
    </lineage>
</organism>
<dbReference type="RefSeq" id="WP_249332351.1">
    <property type="nucleotide sequence ID" value="NZ_JACRSY010000008.1"/>
</dbReference>
<name>A0A926EF76_9FIRM</name>
<accession>A0A926EF76</accession>
<gene>
    <name evidence="1" type="ORF">H8718_06670</name>
</gene>
<dbReference type="Pfam" id="PF13376">
    <property type="entry name" value="OmdA"/>
    <property type="match status" value="1"/>
</dbReference>
<keyword evidence="2" id="KW-1185">Reference proteome</keyword>
<dbReference type="AlphaFoldDB" id="A0A926EF76"/>
<evidence type="ECO:0000313" key="2">
    <source>
        <dbReference type="Proteomes" id="UP000655830"/>
    </source>
</evidence>
<reference evidence="1" key="1">
    <citation type="submission" date="2020-08" db="EMBL/GenBank/DDBJ databases">
        <title>Genome public.</title>
        <authorList>
            <person name="Liu C."/>
            <person name="Sun Q."/>
        </authorList>
    </citation>
    <scope>NUCLEOTIDE SEQUENCE</scope>
    <source>
        <strain evidence="1">NSJ-12</strain>
    </source>
</reference>
<sequence>MTQVKTVLDKLKIENYKNRLFLNVPDTVTELQDIFADYKVQQTQYDRIFSFVFSLEEFEKAIDEVVEQNLLAEGGYLYLVYPKKGNKHYDTFIHRDSIMTLPMDEDGYFKESLLKFSRMVAFNDTFTVCGLRHLKKALKKSPKPSQCVDDYKDKVTDLKVYFQNQPEILERYVALTPGYQRDWARYVYSARTQNTIDKRLIEMAEILKQGFKTKQLYTKSKQ</sequence>
<protein>
    <submittedName>
        <fullName evidence="1">YdeI/OmpD-associated family protein</fullName>
    </submittedName>
</protein>
<proteinExistence type="predicted"/>